<dbReference type="InterPro" id="IPR029063">
    <property type="entry name" value="SAM-dependent_MTases_sf"/>
</dbReference>
<dbReference type="GO" id="GO:0032259">
    <property type="term" value="P:methylation"/>
    <property type="evidence" value="ECO:0007669"/>
    <property type="project" value="UniProtKB-KW"/>
</dbReference>
<evidence type="ECO:0000256" key="1">
    <source>
        <dbReference type="ARBA" id="ARBA00022603"/>
    </source>
</evidence>
<keyword evidence="5" id="KW-0689">Ribosomal protein</keyword>
<dbReference type="NCBIfam" id="TIGR00536">
    <property type="entry name" value="hemK_fam"/>
    <property type="match status" value="1"/>
</dbReference>
<dbReference type="PROSITE" id="PS00092">
    <property type="entry name" value="N6_MTASE"/>
    <property type="match status" value="1"/>
</dbReference>
<reference evidence="5" key="1">
    <citation type="submission" date="2018-06" db="EMBL/GenBank/DDBJ databases">
        <authorList>
            <person name="Zhirakovskaya E."/>
        </authorList>
    </citation>
    <scope>NUCLEOTIDE SEQUENCE</scope>
</reference>
<dbReference type="GO" id="GO:0005829">
    <property type="term" value="C:cytosol"/>
    <property type="evidence" value="ECO:0007669"/>
    <property type="project" value="TreeGrafter"/>
</dbReference>
<dbReference type="Pfam" id="PF05175">
    <property type="entry name" value="MTS"/>
    <property type="match status" value="1"/>
</dbReference>
<dbReference type="PANTHER" id="PTHR47806:SF1">
    <property type="entry name" value="RIBOSOMAL PROTEIN UL3 GLUTAMINE METHYLTRANSFERASE"/>
    <property type="match status" value="1"/>
</dbReference>
<dbReference type="GO" id="GO:0003676">
    <property type="term" value="F:nucleic acid binding"/>
    <property type="evidence" value="ECO:0007669"/>
    <property type="project" value="InterPro"/>
</dbReference>
<dbReference type="GO" id="GO:0036009">
    <property type="term" value="F:protein-glutamine N-methyltransferase activity"/>
    <property type="evidence" value="ECO:0007669"/>
    <property type="project" value="InterPro"/>
</dbReference>
<protein>
    <submittedName>
        <fullName evidence="5">Ribosomal protein L3 N(5)-glutamine methyltransferase</fullName>
        <ecNumber evidence="5">2.1.1.298</ecNumber>
    </submittedName>
</protein>
<dbReference type="InterPro" id="IPR007848">
    <property type="entry name" value="Small_mtfrase_dom"/>
</dbReference>
<keyword evidence="2 5" id="KW-0808">Transferase</keyword>
<evidence type="ECO:0000256" key="3">
    <source>
        <dbReference type="ARBA" id="ARBA00022691"/>
    </source>
</evidence>
<evidence type="ECO:0000256" key="2">
    <source>
        <dbReference type="ARBA" id="ARBA00022679"/>
    </source>
</evidence>
<dbReference type="AlphaFoldDB" id="A0A3B0WCJ4"/>
<organism evidence="5">
    <name type="scientific">hydrothermal vent metagenome</name>
    <dbReference type="NCBI Taxonomy" id="652676"/>
    <lineage>
        <taxon>unclassified sequences</taxon>
        <taxon>metagenomes</taxon>
        <taxon>ecological metagenomes</taxon>
    </lineage>
</organism>
<dbReference type="SUPFAM" id="SSF53335">
    <property type="entry name" value="S-adenosyl-L-methionine-dependent methyltransferases"/>
    <property type="match status" value="1"/>
</dbReference>
<evidence type="ECO:0000313" key="5">
    <source>
        <dbReference type="EMBL" id="VAW47099.1"/>
    </source>
</evidence>
<name>A0A3B0WCJ4_9ZZZZ</name>
<evidence type="ECO:0000259" key="4">
    <source>
        <dbReference type="Pfam" id="PF05175"/>
    </source>
</evidence>
<dbReference type="PANTHER" id="PTHR47806">
    <property type="entry name" value="50S RIBOSOMAL PROTEIN L3 GLUTAMINE METHYLTRANSFERASE"/>
    <property type="match status" value="1"/>
</dbReference>
<proteinExistence type="predicted"/>
<dbReference type="EMBL" id="UOFA01000320">
    <property type="protein sequence ID" value="VAW47099.1"/>
    <property type="molecule type" value="Genomic_DNA"/>
</dbReference>
<dbReference type="Gene3D" id="3.40.50.150">
    <property type="entry name" value="Vaccinia Virus protein VP39"/>
    <property type="match status" value="1"/>
</dbReference>
<accession>A0A3B0WCJ4</accession>
<keyword evidence="1 5" id="KW-0489">Methyltransferase</keyword>
<dbReference type="InterPro" id="IPR002052">
    <property type="entry name" value="DNA_methylase_N6_adenine_CS"/>
</dbReference>
<keyword evidence="5" id="KW-0687">Ribonucleoprotein</keyword>
<dbReference type="InterPro" id="IPR017127">
    <property type="entry name" value="Ribosome_uL3_MTase"/>
</dbReference>
<dbReference type="CDD" id="cd02440">
    <property type="entry name" value="AdoMet_MTases"/>
    <property type="match status" value="1"/>
</dbReference>
<dbReference type="EC" id="2.1.1.298" evidence="5"/>
<dbReference type="GO" id="GO:0005840">
    <property type="term" value="C:ribosome"/>
    <property type="evidence" value="ECO:0007669"/>
    <property type="project" value="UniProtKB-KW"/>
</dbReference>
<feature type="domain" description="Methyltransferase small" evidence="4">
    <location>
        <begin position="123"/>
        <end position="208"/>
    </location>
</feature>
<gene>
    <name evidence="5" type="ORF">MNBD_GAMMA02-1733</name>
</gene>
<dbReference type="InterPro" id="IPR004556">
    <property type="entry name" value="HemK-like"/>
</dbReference>
<sequence>MKTLLHDIFEQSVEFLSQHDVFYGHGVELAEDEVVLLLMYVLQVDFDTLNKMSAQSVEAPQREQIQQLLTQRVVEKIPMVYLVGFAVFAGLKFKVDERVLIPRSPFVELIDTGFEPWMDLADPNHVMDLCTGSGCIGLAIAHYFTGCTVDLVDLSQTALQLAKENTEILGLTNRVQCIESDLFSAINSQTNRCYDLIVANPPYVAEEEYQKL</sequence>
<dbReference type="Gene3D" id="1.10.8.10">
    <property type="entry name" value="DNA helicase RuvA subunit, C-terminal domain"/>
    <property type="match status" value="1"/>
</dbReference>
<keyword evidence="3" id="KW-0949">S-adenosyl-L-methionine</keyword>
<feature type="non-terminal residue" evidence="5">
    <location>
        <position position="212"/>
    </location>
</feature>